<dbReference type="Proteomes" id="UP000789752">
    <property type="component" value="Unassembled WGS sequence"/>
</dbReference>
<dbReference type="EMBL" id="CAJQYY010000026">
    <property type="protein sequence ID" value="CAG4913887.1"/>
    <property type="molecule type" value="Genomic_DNA"/>
</dbReference>
<gene>
    <name evidence="1" type="ORF">R54767_04038</name>
</gene>
<reference evidence="1 2" key="1">
    <citation type="submission" date="2021-04" db="EMBL/GenBank/DDBJ databases">
        <authorList>
            <person name="Vanwijnsberghe S."/>
        </authorList>
    </citation>
    <scope>NUCLEOTIDE SEQUENCE [LARGE SCALE GENOMIC DNA]</scope>
    <source>
        <strain evidence="1 2">LMG 32171</strain>
    </source>
</reference>
<accession>A0ABM8U7Y2</accession>
<name>A0ABM8U7Y2_9BURK</name>
<comment type="caution">
    <text evidence="1">The sequence shown here is derived from an EMBL/GenBank/DDBJ whole genome shotgun (WGS) entry which is preliminary data.</text>
</comment>
<keyword evidence="2" id="KW-1185">Reference proteome</keyword>
<organism evidence="1 2">
    <name type="scientific">Paraburkholderia gardini</name>
    <dbReference type="NCBI Taxonomy" id="2823469"/>
    <lineage>
        <taxon>Bacteria</taxon>
        <taxon>Pseudomonadati</taxon>
        <taxon>Pseudomonadota</taxon>
        <taxon>Betaproteobacteria</taxon>
        <taxon>Burkholderiales</taxon>
        <taxon>Burkholderiaceae</taxon>
        <taxon>Paraburkholderia</taxon>
    </lineage>
</organism>
<protein>
    <recommendedName>
        <fullName evidence="3">SOS response associated peptidase (SRAP)</fullName>
    </recommendedName>
</protein>
<evidence type="ECO:0008006" key="3">
    <source>
        <dbReference type="Google" id="ProtNLM"/>
    </source>
</evidence>
<evidence type="ECO:0000313" key="2">
    <source>
        <dbReference type="Proteomes" id="UP000789752"/>
    </source>
</evidence>
<sequence>MCGRFVMLCPELKLFSQALVAIDDSKFKAVNTRDRNFTEGKVDKRQKQIEECIQWYLNALETADRPHVFVMSPLPLTCARLAHGERAVPPQSEGGTARPRSPTVASVGVHRGTACNSVFCRLWGSKWVP</sequence>
<evidence type="ECO:0000313" key="1">
    <source>
        <dbReference type="EMBL" id="CAG4913887.1"/>
    </source>
</evidence>
<proteinExistence type="predicted"/>